<gene>
    <name evidence="2" type="ORF">ACAOBT_LOCUS28641</name>
</gene>
<proteinExistence type="predicted"/>
<accession>A0A9P0Q050</accession>
<comment type="caution">
    <text evidence="2">The sequence shown here is derived from an EMBL/GenBank/DDBJ whole genome shotgun (WGS) entry which is preliminary data.</text>
</comment>
<evidence type="ECO:0000313" key="2">
    <source>
        <dbReference type="EMBL" id="CAH2005607.1"/>
    </source>
</evidence>
<keyword evidence="3" id="KW-1185">Reference proteome</keyword>
<feature type="transmembrane region" description="Helical" evidence="1">
    <location>
        <begin position="24"/>
        <end position="49"/>
    </location>
</feature>
<sequence length="76" mass="9246">MSLTSYLSVYVLCSYRYSFLCYKFYVLFLTWRSALFPSFSVLVFCNLFFWERKRHADAILISIRYFFRVLYDASIS</sequence>
<evidence type="ECO:0000313" key="3">
    <source>
        <dbReference type="Proteomes" id="UP001152888"/>
    </source>
</evidence>
<keyword evidence="1" id="KW-1133">Transmembrane helix</keyword>
<protein>
    <submittedName>
        <fullName evidence="2">Uncharacterized protein</fullName>
    </submittedName>
</protein>
<dbReference type="EMBL" id="CAKOFQ010007648">
    <property type="protein sequence ID" value="CAH2005607.1"/>
    <property type="molecule type" value="Genomic_DNA"/>
</dbReference>
<organism evidence="2 3">
    <name type="scientific">Acanthoscelides obtectus</name>
    <name type="common">Bean weevil</name>
    <name type="synonym">Bruchus obtectus</name>
    <dbReference type="NCBI Taxonomy" id="200917"/>
    <lineage>
        <taxon>Eukaryota</taxon>
        <taxon>Metazoa</taxon>
        <taxon>Ecdysozoa</taxon>
        <taxon>Arthropoda</taxon>
        <taxon>Hexapoda</taxon>
        <taxon>Insecta</taxon>
        <taxon>Pterygota</taxon>
        <taxon>Neoptera</taxon>
        <taxon>Endopterygota</taxon>
        <taxon>Coleoptera</taxon>
        <taxon>Polyphaga</taxon>
        <taxon>Cucujiformia</taxon>
        <taxon>Chrysomeloidea</taxon>
        <taxon>Chrysomelidae</taxon>
        <taxon>Bruchinae</taxon>
        <taxon>Bruchini</taxon>
        <taxon>Acanthoscelides</taxon>
    </lineage>
</organism>
<keyword evidence="1" id="KW-0812">Transmembrane</keyword>
<keyword evidence="1" id="KW-0472">Membrane</keyword>
<name>A0A9P0Q050_ACAOB</name>
<dbReference type="Proteomes" id="UP001152888">
    <property type="component" value="Unassembled WGS sequence"/>
</dbReference>
<dbReference type="OrthoDB" id="445936at2759"/>
<reference evidence="2" key="1">
    <citation type="submission" date="2022-03" db="EMBL/GenBank/DDBJ databases">
        <authorList>
            <person name="Sayadi A."/>
        </authorList>
    </citation>
    <scope>NUCLEOTIDE SEQUENCE</scope>
</reference>
<dbReference type="AlphaFoldDB" id="A0A9P0Q050"/>
<evidence type="ECO:0000256" key="1">
    <source>
        <dbReference type="SAM" id="Phobius"/>
    </source>
</evidence>